<keyword evidence="8 9" id="KW-0472">Membrane</keyword>
<dbReference type="Gene3D" id="1.10.150.50">
    <property type="entry name" value="Transcription Factor, Ets-1"/>
    <property type="match status" value="1"/>
</dbReference>
<reference evidence="11" key="1">
    <citation type="submission" date="2021-12" db="EMBL/GenBank/DDBJ databases">
        <authorList>
            <person name="King R."/>
        </authorList>
    </citation>
    <scope>NUCLEOTIDE SEQUENCE</scope>
</reference>
<evidence type="ECO:0000259" key="10">
    <source>
        <dbReference type="Pfam" id="PF14360"/>
    </source>
</evidence>
<evidence type="ECO:0000256" key="2">
    <source>
        <dbReference type="ARBA" id="ARBA00005441"/>
    </source>
</evidence>
<evidence type="ECO:0000256" key="9">
    <source>
        <dbReference type="SAM" id="Phobius"/>
    </source>
</evidence>
<evidence type="ECO:0000256" key="5">
    <source>
        <dbReference type="ARBA" id="ARBA00022919"/>
    </source>
</evidence>
<dbReference type="AlphaFoldDB" id="A0A9P0B4H7"/>
<evidence type="ECO:0000313" key="11">
    <source>
        <dbReference type="EMBL" id="CAH0556486.1"/>
    </source>
</evidence>
<keyword evidence="3" id="KW-0808">Transferase</keyword>
<dbReference type="OrthoDB" id="422827at2759"/>
<evidence type="ECO:0000256" key="8">
    <source>
        <dbReference type="ARBA" id="ARBA00023136"/>
    </source>
</evidence>
<name>A0A9P0B4H7_BRAAE</name>
<dbReference type="InterPro" id="IPR025749">
    <property type="entry name" value="Sphingomyelin_synth-like_dom"/>
</dbReference>
<feature type="transmembrane region" description="Helical" evidence="9">
    <location>
        <begin position="215"/>
        <end position="236"/>
    </location>
</feature>
<dbReference type="Pfam" id="PF14360">
    <property type="entry name" value="PAP2_C"/>
    <property type="match status" value="1"/>
</dbReference>
<dbReference type="PANTHER" id="PTHR21290">
    <property type="entry name" value="SPHINGOMYELIN SYNTHETASE"/>
    <property type="match status" value="1"/>
</dbReference>
<keyword evidence="4 9" id="KW-0812">Transmembrane</keyword>
<feature type="transmembrane region" description="Helical" evidence="9">
    <location>
        <begin position="309"/>
        <end position="329"/>
    </location>
</feature>
<feature type="transmembrane region" description="Helical" evidence="9">
    <location>
        <begin position="181"/>
        <end position="203"/>
    </location>
</feature>
<evidence type="ECO:0000256" key="7">
    <source>
        <dbReference type="ARBA" id="ARBA00023098"/>
    </source>
</evidence>
<keyword evidence="7" id="KW-0443">Lipid metabolism</keyword>
<dbReference type="GO" id="GO:0033188">
    <property type="term" value="F:sphingomyelin synthase activity"/>
    <property type="evidence" value="ECO:0007669"/>
    <property type="project" value="TreeGrafter"/>
</dbReference>
<evidence type="ECO:0000256" key="3">
    <source>
        <dbReference type="ARBA" id="ARBA00022679"/>
    </source>
</evidence>
<evidence type="ECO:0000256" key="4">
    <source>
        <dbReference type="ARBA" id="ARBA00022692"/>
    </source>
</evidence>
<organism evidence="11 12">
    <name type="scientific">Brassicogethes aeneus</name>
    <name type="common">Rape pollen beetle</name>
    <name type="synonym">Meligethes aeneus</name>
    <dbReference type="NCBI Taxonomy" id="1431903"/>
    <lineage>
        <taxon>Eukaryota</taxon>
        <taxon>Metazoa</taxon>
        <taxon>Ecdysozoa</taxon>
        <taxon>Arthropoda</taxon>
        <taxon>Hexapoda</taxon>
        <taxon>Insecta</taxon>
        <taxon>Pterygota</taxon>
        <taxon>Neoptera</taxon>
        <taxon>Endopterygota</taxon>
        <taxon>Coleoptera</taxon>
        <taxon>Polyphaga</taxon>
        <taxon>Cucujiformia</taxon>
        <taxon>Nitidulidae</taxon>
        <taxon>Meligethinae</taxon>
        <taxon>Brassicogethes</taxon>
    </lineage>
</organism>
<evidence type="ECO:0000313" key="12">
    <source>
        <dbReference type="Proteomes" id="UP001154078"/>
    </source>
</evidence>
<comment type="similarity">
    <text evidence="2">Belongs to the sphingomyelin synthase family.</text>
</comment>
<dbReference type="GO" id="GO:0000139">
    <property type="term" value="C:Golgi membrane"/>
    <property type="evidence" value="ECO:0007669"/>
    <property type="project" value="TreeGrafter"/>
</dbReference>
<accession>A0A9P0B4H7</accession>
<gene>
    <name evidence="11" type="ORF">MELIAE_LOCUS7414</name>
</gene>
<dbReference type="GO" id="GO:0005789">
    <property type="term" value="C:endoplasmic reticulum membrane"/>
    <property type="evidence" value="ECO:0007669"/>
    <property type="project" value="TreeGrafter"/>
</dbReference>
<dbReference type="InterPro" id="IPR045221">
    <property type="entry name" value="Sphingomyelin_synth-like"/>
</dbReference>
<dbReference type="GO" id="GO:0005886">
    <property type="term" value="C:plasma membrane"/>
    <property type="evidence" value="ECO:0007669"/>
    <property type="project" value="TreeGrafter"/>
</dbReference>
<dbReference type="SUPFAM" id="SSF47769">
    <property type="entry name" value="SAM/Pointed domain"/>
    <property type="match status" value="1"/>
</dbReference>
<feature type="domain" description="Sphingomyelin synthase-like" evidence="10">
    <location>
        <begin position="282"/>
        <end position="355"/>
    </location>
</feature>
<feature type="transmembrane region" description="Helical" evidence="9">
    <location>
        <begin position="335"/>
        <end position="353"/>
    </location>
</feature>
<feature type="transmembrane region" description="Helical" evidence="9">
    <location>
        <begin position="134"/>
        <end position="155"/>
    </location>
</feature>
<dbReference type="GO" id="GO:0046513">
    <property type="term" value="P:ceramide biosynthetic process"/>
    <property type="evidence" value="ECO:0007669"/>
    <property type="project" value="TreeGrafter"/>
</dbReference>
<comment type="subcellular location">
    <subcellularLocation>
        <location evidence="1">Membrane</location>
        <topology evidence="1">Multi-pass membrane protein</topology>
    </subcellularLocation>
</comment>
<feature type="transmembrane region" description="Helical" evidence="9">
    <location>
        <begin position="286"/>
        <end position="302"/>
    </location>
</feature>
<keyword evidence="6 9" id="KW-1133">Transmembrane helix</keyword>
<proteinExistence type="inferred from homology"/>
<protein>
    <recommendedName>
        <fullName evidence="10">Sphingomyelin synthase-like domain-containing protein</fullName>
    </recommendedName>
</protein>
<dbReference type="InterPro" id="IPR013761">
    <property type="entry name" value="SAM/pointed_sf"/>
</dbReference>
<evidence type="ECO:0000256" key="1">
    <source>
        <dbReference type="ARBA" id="ARBA00004141"/>
    </source>
</evidence>
<dbReference type="Proteomes" id="UP001154078">
    <property type="component" value="Chromosome 5"/>
</dbReference>
<keyword evidence="5" id="KW-0746">Sphingolipid metabolism</keyword>
<dbReference type="EMBL" id="OV121136">
    <property type="protein sequence ID" value="CAH0556486.1"/>
    <property type="molecule type" value="Genomic_DNA"/>
</dbReference>
<sequence>MSENKSVLQWTTQDTALMLKKEDFSDAAVHFLCHENKLNGKCLLALNDQDFTIKPLINLPLRDRKYLYLYCKSLQNKNQNVLSDLGLLDTSSVSLYNSHHNYKQDSEYCESERVSPPISEDGQYQRLPPEKVKAFLSFCYVVFVTWITAFVMVIVHDRVPDMKKYPPLPDIFLDNVPHIPWAFDMCEVTGTFLFTIWLIVLLFHKHRFILMRRFFALSGTVFLLRCVTMLITSLSVPGAHLQCEPRNYPMADGSLFGDLQTKISQAYIIWRGAGMSIQGVRTCGDYMFSGHTVALTMLNFFITEYTPSYIYYLHTLSWMMNMFGIFFILAAHEHYSIDVFVAFYITSRLFLYYHTLSNNQALMARDSTRTKVWFPLYSYFESGVEGIVPNEYDTPNEICTNFVEFLKHMLINVKELHTLVAAKSNSATNQIIESVSKTSIGENNKTK</sequence>
<evidence type="ECO:0000256" key="6">
    <source>
        <dbReference type="ARBA" id="ARBA00022989"/>
    </source>
</evidence>
<dbReference type="PANTHER" id="PTHR21290:SF25">
    <property type="entry name" value="SPHINGOMYELIN SYNTHASE-RELATED PROTEIN 1"/>
    <property type="match status" value="1"/>
</dbReference>
<keyword evidence="12" id="KW-1185">Reference proteome</keyword>
<dbReference type="GO" id="GO:0047493">
    <property type="term" value="F:ceramide cholinephosphotransferase activity"/>
    <property type="evidence" value="ECO:0007669"/>
    <property type="project" value="TreeGrafter"/>
</dbReference>